<dbReference type="InParanoid" id="A0A1J7IAH1"/>
<protein>
    <submittedName>
        <fullName evidence="2">HET-domain-containing protein</fullName>
    </submittedName>
</protein>
<reference evidence="2 3" key="1">
    <citation type="submission" date="2016-10" db="EMBL/GenBank/DDBJ databases">
        <title>Draft genome sequence of Coniochaeta ligniaria NRRL30616, a lignocellulolytic fungus for bioabatement of inhibitors in plant biomass hydrolysates.</title>
        <authorList>
            <consortium name="DOE Joint Genome Institute"/>
            <person name="Jimenez D.J."/>
            <person name="Hector R.E."/>
            <person name="Riley R."/>
            <person name="Sun H."/>
            <person name="Grigoriev I.V."/>
            <person name="Van Elsas J.D."/>
            <person name="Nichols N.N."/>
        </authorList>
    </citation>
    <scope>NUCLEOTIDE SEQUENCE [LARGE SCALE GENOMIC DNA]</scope>
    <source>
        <strain evidence="2 3">NRRL 30616</strain>
    </source>
</reference>
<dbReference type="InterPro" id="IPR010730">
    <property type="entry name" value="HET"/>
</dbReference>
<dbReference type="STRING" id="1408157.A0A1J7IAH1"/>
<evidence type="ECO:0000313" key="2">
    <source>
        <dbReference type="EMBL" id="OIW24454.1"/>
    </source>
</evidence>
<keyword evidence="3" id="KW-1185">Reference proteome</keyword>
<dbReference type="Proteomes" id="UP000182658">
    <property type="component" value="Unassembled WGS sequence"/>
</dbReference>
<dbReference type="EMBL" id="KV875103">
    <property type="protein sequence ID" value="OIW24454.1"/>
    <property type="molecule type" value="Genomic_DNA"/>
</dbReference>
<dbReference type="OrthoDB" id="3486565at2759"/>
<gene>
    <name evidence="2" type="ORF">CONLIGDRAFT_673637</name>
</gene>
<dbReference type="Pfam" id="PF06985">
    <property type="entry name" value="HET"/>
    <property type="match status" value="1"/>
</dbReference>
<organism evidence="2 3">
    <name type="scientific">Coniochaeta ligniaria NRRL 30616</name>
    <dbReference type="NCBI Taxonomy" id="1408157"/>
    <lineage>
        <taxon>Eukaryota</taxon>
        <taxon>Fungi</taxon>
        <taxon>Dikarya</taxon>
        <taxon>Ascomycota</taxon>
        <taxon>Pezizomycotina</taxon>
        <taxon>Sordariomycetes</taxon>
        <taxon>Sordariomycetidae</taxon>
        <taxon>Coniochaetales</taxon>
        <taxon>Coniochaetaceae</taxon>
        <taxon>Coniochaeta</taxon>
    </lineage>
</organism>
<sequence length="738" mass="84290">MVLCEICRSIDFRSLFVARLKQCRARQKAYHGNTDGIRYKPDDLPSIKAKHYDDIFELEKSARDCDLCSLIFQGFERRGDVDAEDASPIFFHSLETKIEVWGGDWKLCGLDVYTDRANTKEILEMCKMEEDDSPPILRMMSKHPDSKEAMTIASSWLRNCLKNHSSCNPPPESQIPPKRLINVGNETQCPFLVETSSASRHIQWLSLSYCWGQDPSMKLTRKTMDMLKNGIALDRFDPTIRDAILVARGLEIPYIWIDSLCIVQKEDGEEDGEWNKEASKMNEIYGGSTVTLVVASSSSVMEGFLKERQSQYVSISMPDTPGGEPSDTTSRWNAYLSLEWDENEDSAKGPWDRRGWTMQEGLLPNRLLCYTSSQSIWKCCKEERFERGVTKNPEHYVARGQRLFDDMSFGSFGSGWLWEQETFIKFKRFRDYLPSPPSPGRSLRLEREVFRLWYDLIEDYSPREFTNIQDRLVAFSGLAKVYGNIIQCNDDDYVAGLWKPDLIRGLLWHTDGARLVPRRSPKSMLAVNPEFPSWSWASVGYEVVKNHHKDNDSFDFISEVEDIQIDHRDQGQPFGAVQSDSLVLTGPLKKLPRLYNMAWKSADVSMSEFERRLSQIVEMESRGDVEPKYSSPPPGGHFAALQMLRGFGGQPMSSLDLLILEATNGINTYRRVGILTLRSAPEGMSASRIVVDLVKDLENSLPARIGPSRTTAETIEFYNKVMEELEGDDWLRESVTIV</sequence>
<name>A0A1J7IAH1_9PEZI</name>
<evidence type="ECO:0000259" key="1">
    <source>
        <dbReference type="Pfam" id="PF06985"/>
    </source>
</evidence>
<dbReference type="PANTHER" id="PTHR33112:SF16">
    <property type="entry name" value="HETEROKARYON INCOMPATIBILITY DOMAIN-CONTAINING PROTEIN"/>
    <property type="match status" value="1"/>
</dbReference>
<feature type="domain" description="Heterokaryon incompatibility" evidence="1">
    <location>
        <begin position="205"/>
        <end position="360"/>
    </location>
</feature>
<dbReference type="PANTHER" id="PTHR33112">
    <property type="entry name" value="DOMAIN PROTEIN, PUTATIVE-RELATED"/>
    <property type="match status" value="1"/>
</dbReference>
<accession>A0A1J7IAH1</accession>
<proteinExistence type="predicted"/>
<dbReference type="AlphaFoldDB" id="A0A1J7IAH1"/>
<evidence type="ECO:0000313" key="3">
    <source>
        <dbReference type="Proteomes" id="UP000182658"/>
    </source>
</evidence>